<dbReference type="Gene3D" id="3.40.50.1220">
    <property type="entry name" value="TPP-binding domain"/>
    <property type="match status" value="1"/>
</dbReference>
<dbReference type="EMBL" id="SDLP01000004">
    <property type="protein sequence ID" value="TDL07235.1"/>
    <property type="molecule type" value="Genomic_DNA"/>
</dbReference>
<dbReference type="Proteomes" id="UP000294952">
    <property type="component" value="Unassembled WGS sequence"/>
</dbReference>
<dbReference type="AlphaFoldDB" id="A0A4R5X6M3"/>
<dbReference type="Pfam" id="PF13289">
    <property type="entry name" value="SIR2_2"/>
    <property type="match status" value="1"/>
</dbReference>
<reference evidence="1 2" key="1">
    <citation type="submission" date="2019-01" db="EMBL/GenBank/DDBJ databases">
        <title>High-quality-draft genome sequences of five non-tuberculosis mycobacteriaceae isolated from a nosocomial environment.</title>
        <authorList>
            <person name="Tiago I."/>
            <person name="Alarico S."/>
            <person name="Pereira S.G."/>
            <person name="Coelho C."/>
            <person name="Maranha A."/>
            <person name="Empadinhas N."/>
        </authorList>
    </citation>
    <scope>NUCLEOTIDE SEQUENCE [LARGE SCALE GENOMIC DNA]</scope>
    <source>
        <strain evidence="1 2">22DIII</strain>
    </source>
</reference>
<comment type="caution">
    <text evidence="1">The sequence shown here is derived from an EMBL/GenBank/DDBJ whole genome shotgun (WGS) entry which is preliminary data.</text>
</comment>
<dbReference type="RefSeq" id="WP_133413970.1">
    <property type="nucleotide sequence ID" value="NZ_SDLP01000004.1"/>
</dbReference>
<protein>
    <submittedName>
        <fullName evidence="1">Uncharacterized protein</fullName>
    </submittedName>
</protein>
<organism evidence="1 2">
    <name type="scientific">Mycolicibacterium obuense</name>
    <dbReference type="NCBI Taxonomy" id="1807"/>
    <lineage>
        <taxon>Bacteria</taxon>
        <taxon>Bacillati</taxon>
        <taxon>Actinomycetota</taxon>
        <taxon>Actinomycetes</taxon>
        <taxon>Mycobacteriales</taxon>
        <taxon>Mycobacteriaceae</taxon>
        <taxon>Mycolicibacterium</taxon>
    </lineage>
</organism>
<sequence>MYLSGVDVPAPLVDAHAAGRLVIFVGAGASMGAPSSLPSFKELVREIRDGSNLATVVTDEVLDELPLDEVLGRIQDDHGVDVHRRVFEVISREDSRPSPLHEAIARLMSASTVRVITTNYDLHLSTALQGHDVAEYLAPALPLGDDFTGIVYLHGRLDQEHRHLIATDEDFGKAYLNHAWAARFLDRMFGEYPVLFVGYSHNDTIMKYLARGLSGRSEKRYVLTSDPDETFWRRLGITPIQCPRDDQPVVLNSWAARSAEGLLGTRDRVKQLVAEQEPSPVPEDASFLEGVLAGKDTVRFFREFARDKAWLQWADSRPEFATLFHQSPHVDGEITRELSLWFAENYVTEEDDSDTAFQIVTNAGGYLGDELLFAVSRQLSQQRAPLSKRMRRWLLLVTNSRENRFKATFLSMLLDVNTMEDDPDTALFLLDYLSEPRILPSGGYSQLLGPRFEPTMRDGDVSLRDIWERAFRPYISRFATQLIDIAERHLRRADLQLTIAGKADRERPSTWRALIVADDHNLSSPLGFLVDVARECLENLLTAGTPEGEIRLNAWQASNVVLLQRLALYGWTIRADKTAAEKIDWLLTTGWLNDRRLRVEANGLVAETCASAGEDAIAALVDDIRQHWEDDAYAPRRAYNLLSSIDQVTRS</sequence>
<dbReference type="InterPro" id="IPR029035">
    <property type="entry name" value="DHS-like_NAD/FAD-binding_dom"/>
</dbReference>
<evidence type="ECO:0000313" key="1">
    <source>
        <dbReference type="EMBL" id="TDL07235.1"/>
    </source>
</evidence>
<accession>A0A4R5X6M3</accession>
<evidence type="ECO:0000313" key="2">
    <source>
        <dbReference type="Proteomes" id="UP000294952"/>
    </source>
</evidence>
<gene>
    <name evidence="1" type="ORF">EUA04_14900</name>
</gene>
<proteinExistence type="predicted"/>
<dbReference type="SUPFAM" id="SSF52467">
    <property type="entry name" value="DHS-like NAD/FAD-binding domain"/>
    <property type="match status" value="1"/>
</dbReference>
<name>A0A4R5X6M3_9MYCO</name>